<reference evidence="1" key="1">
    <citation type="submission" date="2023-06" db="EMBL/GenBank/DDBJ databases">
        <authorList>
            <person name="Zeman M."/>
            <person name="Kubasova T."/>
            <person name="Jahodarova E."/>
            <person name="Nykrynova M."/>
            <person name="Rychlik I."/>
        </authorList>
    </citation>
    <scope>NUCLEOTIDE SEQUENCE</scope>
    <source>
        <strain evidence="1">84_SSukc20</strain>
    </source>
</reference>
<dbReference type="EMBL" id="JAUEII010000002">
    <property type="protein sequence ID" value="MDN0048019.1"/>
    <property type="molecule type" value="Genomic_DNA"/>
</dbReference>
<reference evidence="1" key="2">
    <citation type="submission" date="2024-05" db="EMBL/GenBank/DDBJ databases">
        <title>Identification and characterization of horizontal gene transfer across gut microbiota members of farm animals based on homology search.</title>
        <authorList>
            <person name="Schwarzerova J."/>
            <person name="Nykrynova M."/>
            <person name="Jureckova K."/>
            <person name="Cejkova D."/>
            <person name="Rychlik I."/>
        </authorList>
    </citation>
    <scope>NUCLEOTIDE SEQUENCE</scope>
    <source>
        <strain evidence="1">84_SSukc20</strain>
    </source>
</reference>
<evidence type="ECO:0000313" key="2">
    <source>
        <dbReference type="Proteomes" id="UP001167871"/>
    </source>
</evidence>
<comment type="caution">
    <text evidence="1">The sequence shown here is derived from an EMBL/GenBank/DDBJ whole genome shotgun (WGS) entry which is preliminary data.</text>
</comment>
<proteinExistence type="predicted"/>
<name>A0ABT7X1R2_9BACE</name>
<gene>
    <name evidence="1" type="ORF">QVO10_01235</name>
</gene>
<dbReference type="Proteomes" id="UP001167871">
    <property type="component" value="Unassembled WGS sequence"/>
</dbReference>
<evidence type="ECO:0000313" key="1">
    <source>
        <dbReference type="EMBL" id="MDN0048019.1"/>
    </source>
</evidence>
<sequence>MQGGSRPSTRNCALQLPDRLTFAQEKQRPWTASAFRCPEKIYFDGQASTTEQPKQV</sequence>
<keyword evidence="2" id="KW-1185">Reference proteome</keyword>
<organism evidence="1 2">
    <name type="scientific">Bacteroides gallinaceum</name>
    <dbReference type="NCBI Taxonomy" id="1462571"/>
    <lineage>
        <taxon>Bacteria</taxon>
        <taxon>Pseudomonadati</taxon>
        <taxon>Bacteroidota</taxon>
        <taxon>Bacteroidia</taxon>
        <taxon>Bacteroidales</taxon>
        <taxon>Bacteroidaceae</taxon>
        <taxon>Bacteroides</taxon>
    </lineage>
</organism>
<dbReference type="RefSeq" id="WP_204502568.1">
    <property type="nucleotide sequence ID" value="NZ_JACJKZ010000023.1"/>
</dbReference>
<accession>A0ABT7X1R2</accession>
<protein>
    <submittedName>
        <fullName evidence="1">Uncharacterized protein</fullName>
    </submittedName>
</protein>